<accession>A0A3B0ZMX9</accession>
<dbReference type="SUPFAM" id="SSF158472">
    <property type="entry name" value="HAMP domain-like"/>
    <property type="match status" value="1"/>
</dbReference>
<dbReference type="InterPro" id="IPR029151">
    <property type="entry name" value="Sensor-like_sf"/>
</dbReference>
<evidence type="ECO:0000259" key="9">
    <source>
        <dbReference type="PROSITE" id="PS50112"/>
    </source>
</evidence>
<dbReference type="SMART" id="SM00052">
    <property type="entry name" value="EAL"/>
    <property type="match status" value="1"/>
</dbReference>
<dbReference type="Gene3D" id="3.20.20.450">
    <property type="entry name" value="EAL domain"/>
    <property type="match status" value="1"/>
</dbReference>
<evidence type="ECO:0000256" key="2">
    <source>
        <dbReference type="ARBA" id="ARBA00022553"/>
    </source>
</evidence>
<feature type="transmembrane region" description="Helical" evidence="8">
    <location>
        <begin position="6"/>
        <end position="28"/>
    </location>
</feature>
<dbReference type="PROSITE" id="PS50113">
    <property type="entry name" value="PAC"/>
    <property type="match status" value="2"/>
</dbReference>
<dbReference type="InterPro" id="IPR000700">
    <property type="entry name" value="PAS-assoc_C"/>
</dbReference>
<gene>
    <name evidence="14" type="ORF">MNBD_GAMMA18-486</name>
</gene>
<feature type="domain" description="HAMP" evidence="12">
    <location>
        <begin position="316"/>
        <end position="368"/>
    </location>
</feature>
<dbReference type="EMBL" id="UOFP01000278">
    <property type="protein sequence ID" value="VAW89543.1"/>
    <property type="molecule type" value="Genomic_DNA"/>
</dbReference>
<dbReference type="InterPro" id="IPR000014">
    <property type="entry name" value="PAS"/>
</dbReference>
<evidence type="ECO:0000256" key="1">
    <source>
        <dbReference type="ARBA" id="ARBA00004370"/>
    </source>
</evidence>
<dbReference type="InterPro" id="IPR003660">
    <property type="entry name" value="HAMP_dom"/>
</dbReference>
<dbReference type="Pfam" id="PF00563">
    <property type="entry name" value="EAL"/>
    <property type="match status" value="1"/>
</dbReference>
<dbReference type="AlphaFoldDB" id="A0A3B0ZMX9"/>
<comment type="subcellular location">
    <subcellularLocation>
        <location evidence="1">Membrane</location>
    </subcellularLocation>
</comment>
<dbReference type="PANTHER" id="PTHR44757">
    <property type="entry name" value="DIGUANYLATE CYCLASE DGCP"/>
    <property type="match status" value="1"/>
</dbReference>
<dbReference type="Pfam" id="PF00990">
    <property type="entry name" value="GGDEF"/>
    <property type="match status" value="1"/>
</dbReference>
<dbReference type="PANTHER" id="PTHR44757:SF4">
    <property type="entry name" value="DIGUANYLATE CYCLASE DGCE-RELATED"/>
    <property type="match status" value="1"/>
</dbReference>
<dbReference type="GO" id="GO:0016301">
    <property type="term" value="F:kinase activity"/>
    <property type="evidence" value="ECO:0007669"/>
    <property type="project" value="UniProtKB-KW"/>
</dbReference>
<keyword evidence="8" id="KW-0472">Membrane</keyword>
<evidence type="ECO:0000256" key="8">
    <source>
        <dbReference type="SAM" id="Phobius"/>
    </source>
</evidence>
<keyword evidence="3" id="KW-0808">Transferase</keyword>
<dbReference type="SUPFAM" id="SSF103190">
    <property type="entry name" value="Sensory domain-like"/>
    <property type="match status" value="1"/>
</dbReference>
<keyword evidence="5" id="KW-0418">Kinase</keyword>
<evidence type="ECO:0000256" key="5">
    <source>
        <dbReference type="ARBA" id="ARBA00022777"/>
    </source>
</evidence>
<keyword evidence="4" id="KW-0547">Nucleotide-binding</keyword>
<name>A0A3B0ZMX9_9ZZZZ</name>
<evidence type="ECO:0000256" key="4">
    <source>
        <dbReference type="ARBA" id="ARBA00022741"/>
    </source>
</evidence>
<dbReference type="InterPro" id="IPR043128">
    <property type="entry name" value="Rev_trsase/Diguanyl_cyclase"/>
</dbReference>
<dbReference type="CDD" id="cd01948">
    <property type="entry name" value="EAL"/>
    <property type="match status" value="1"/>
</dbReference>
<dbReference type="InterPro" id="IPR001610">
    <property type="entry name" value="PAC"/>
</dbReference>
<dbReference type="GO" id="GO:0005524">
    <property type="term" value="F:ATP binding"/>
    <property type="evidence" value="ECO:0007669"/>
    <property type="project" value="UniProtKB-KW"/>
</dbReference>
<dbReference type="Pfam" id="PF00672">
    <property type="entry name" value="HAMP"/>
    <property type="match status" value="1"/>
</dbReference>
<dbReference type="InterPro" id="IPR001633">
    <property type="entry name" value="EAL_dom"/>
</dbReference>
<dbReference type="SMART" id="SM00091">
    <property type="entry name" value="PAS"/>
    <property type="match status" value="2"/>
</dbReference>
<dbReference type="SUPFAM" id="SSF55785">
    <property type="entry name" value="PYP-like sensor domain (PAS domain)"/>
    <property type="match status" value="2"/>
</dbReference>
<keyword evidence="7" id="KW-0902">Two-component regulatory system</keyword>
<dbReference type="GO" id="GO:0006355">
    <property type="term" value="P:regulation of DNA-templated transcription"/>
    <property type="evidence" value="ECO:0007669"/>
    <property type="project" value="InterPro"/>
</dbReference>
<dbReference type="Pfam" id="PF13426">
    <property type="entry name" value="PAS_9"/>
    <property type="match status" value="1"/>
</dbReference>
<dbReference type="NCBIfam" id="TIGR00229">
    <property type="entry name" value="sensory_box"/>
    <property type="match status" value="2"/>
</dbReference>
<evidence type="ECO:0000259" key="11">
    <source>
        <dbReference type="PROSITE" id="PS50883"/>
    </source>
</evidence>
<dbReference type="GO" id="GO:0000160">
    <property type="term" value="P:phosphorelay signal transduction system"/>
    <property type="evidence" value="ECO:0007669"/>
    <property type="project" value="UniProtKB-KW"/>
</dbReference>
<keyword evidence="8" id="KW-0812">Transmembrane</keyword>
<dbReference type="SMART" id="SM00267">
    <property type="entry name" value="GGDEF"/>
    <property type="match status" value="1"/>
</dbReference>
<dbReference type="PROSITE" id="PS50112">
    <property type="entry name" value="PAS"/>
    <property type="match status" value="1"/>
</dbReference>
<dbReference type="GO" id="GO:0016020">
    <property type="term" value="C:membrane"/>
    <property type="evidence" value="ECO:0007669"/>
    <property type="project" value="UniProtKB-SubCell"/>
</dbReference>
<protein>
    <submittedName>
        <fullName evidence="14">Diguanylate cyclase/phosphodiesterase (GGDEF &amp; EAL domains) with PAS/PAC sensor(S)</fullName>
    </submittedName>
</protein>
<dbReference type="CDD" id="cd00130">
    <property type="entry name" value="PAS"/>
    <property type="match status" value="2"/>
</dbReference>
<sequence>MLKLGGKLILGVLLTLGTTLFVGLYFALDRQTSDMLGEVRDNSTSISNIVSLSVGEFLGEIKNQHDQMQNLVVELTQRPDVESILVLDEDRHVIAHENFELVGIRLENELLSVVENVFKNGQQGDIFSIDEFSSMRFIPVIEEKSLGDQVIGVVVLSLVPTTSVDHSAEAVSYIVKQRMTQILLLMKDKKYFLNNLVTQVRGILEVMNLEVYNEQIMLLQSYGDRQLVDPVILSSSIKQVFKSGDVHESGGDSVGYYQRLEPIFFSDDGEVIGVVRLVMNLQPALDNVASFSQSMRLIALIMAIAIFFVLSWLMQRVIIQPIRSLSESAQLLAQGHFHKVAVLDTQDEIAQLGHSFNRMVDYLSDSQESLINANEYNEKILRTMGDALFVIGVDNRIEHINDAALKLLHYAARTDVIGFPLSLVCSDTPDCKGEQLSFLMENYDFNDQEKYLITRTGSYVPVLFSFSHIYDTNGDMDGAVCVARDITERKRTEQILRDAHTKLELRVKHRTEELFQEKERLQVTLRSIAEAVVTVDNTGQIAYFNPAAERVTGWLSHEAVGRALEEVLPFFDDNSERMDSELLKECIDQGHCGQLSMNYSMNLLNRYEAMVAIESTIAPMLDNNGNVTGIVVVFRDVSEERQLRKQLLHQANHDALTGLFNRLVFEKKLSEALNQARTTGTEHAVLFLDLDQFKVVNDTCGHVAGDALLQQLTSLLREKMRATDILARLGGDEFGVALSNCSLDHAKKIALSLLDTVREFRFIWEDKTFEVGVSIGLVMLDENSKSVASIMSAADIACYAAKDGGRNRYHLYESSDTELKQRHGEMQWVTLISKAIAEDRFVLHLQEIKALKGDQQGGHYEVLLRMVGDSGDLIPPGAFLPAAERYGLIANVDRWVIEKGLGILVKYLERNPGESCVFAINLSGLSIGDDGFLEYVQEQITRHQLPHHCICFEITETAAVANLTHARRFIKALRALGCKFALDDFGSGVSSFSYLKNLPVDFLKIDGMFVRDMAEDSIDYAMVEAINHIGQVMGLKTIAEFVESQAILDCLIALEVDYAQGYFIGEPVPLEDID</sequence>
<keyword evidence="8" id="KW-1133">Transmembrane helix</keyword>
<dbReference type="Pfam" id="PF00989">
    <property type="entry name" value="PAS"/>
    <property type="match status" value="1"/>
</dbReference>
<evidence type="ECO:0000259" key="10">
    <source>
        <dbReference type="PROSITE" id="PS50113"/>
    </source>
</evidence>
<feature type="domain" description="PAC" evidence="10">
    <location>
        <begin position="446"/>
        <end position="498"/>
    </location>
</feature>
<evidence type="ECO:0000256" key="6">
    <source>
        <dbReference type="ARBA" id="ARBA00022840"/>
    </source>
</evidence>
<organism evidence="14">
    <name type="scientific">hydrothermal vent metagenome</name>
    <dbReference type="NCBI Taxonomy" id="652676"/>
    <lineage>
        <taxon>unclassified sequences</taxon>
        <taxon>metagenomes</taxon>
        <taxon>ecological metagenomes</taxon>
    </lineage>
</organism>
<dbReference type="Gene3D" id="6.10.340.10">
    <property type="match status" value="1"/>
</dbReference>
<dbReference type="FunFam" id="3.30.70.270:FF:000001">
    <property type="entry name" value="Diguanylate cyclase domain protein"/>
    <property type="match status" value="1"/>
</dbReference>
<dbReference type="Gene3D" id="3.30.70.270">
    <property type="match status" value="1"/>
</dbReference>
<dbReference type="InterPro" id="IPR035919">
    <property type="entry name" value="EAL_sf"/>
</dbReference>
<feature type="domain" description="EAL" evidence="11">
    <location>
        <begin position="825"/>
        <end position="1074"/>
    </location>
</feature>
<evidence type="ECO:0000256" key="3">
    <source>
        <dbReference type="ARBA" id="ARBA00022679"/>
    </source>
</evidence>
<dbReference type="PROSITE" id="PS50887">
    <property type="entry name" value="GGDEF"/>
    <property type="match status" value="1"/>
</dbReference>
<dbReference type="CDD" id="cd01949">
    <property type="entry name" value="GGDEF"/>
    <property type="match status" value="1"/>
</dbReference>
<evidence type="ECO:0000259" key="13">
    <source>
        <dbReference type="PROSITE" id="PS50887"/>
    </source>
</evidence>
<keyword evidence="2" id="KW-0597">Phosphoprotein</keyword>
<dbReference type="InterPro" id="IPR000160">
    <property type="entry name" value="GGDEF_dom"/>
</dbReference>
<evidence type="ECO:0000259" key="12">
    <source>
        <dbReference type="PROSITE" id="PS50885"/>
    </source>
</evidence>
<dbReference type="NCBIfam" id="TIGR00254">
    <property type="entry name" value="GGDEF"/>
    <property type="match status" value="1"/>
</dbReference>
<dbReference type="SUPFAM" id="SSF55073">
    <property type="entry name" value="Nucleotide cyclase"/>
    <property type="match status" value="1"/>
</dbReference>
<dbReference type="CDD" id="cd06225">
    <property type="entry name" value="HAMP"/>
    <property type="match status" value="1"/>
</dbReference>
<evidence type="ECO:0000313" key="14">
    <source>
        <dbReference type="EMBL" id="VAW89543.1"/>
    </source>
</evidence>
<dbReference type="SMART" id="SM00304">
    <property type="entry name" value="HAMP"/>
    <property type="match status" value="1"/>
</dbReference>
<feature type="domain" description="GGDEF" evidence="13">
    <location>
        <begin position="681"/>
        <end position="814"/>
    </location>
</feature>
<keyword evidence="6" id="KW-0067">ATP-binding</keyword>
<reference evidence="14" key="1">
    <citation type="submission" date="2018-06" db="EMBL/GenBank/DDBJ databases">
        <authorList>
            <person name="Zhirakovskaya E."/>
        </authorList>
    </citation>
    <scope>NUCLEOTIDE SEQUENCE</scope>
</reference>
<dbReference type="Gene3D" id="3.30.450.20">
    <property type="entry name" value="PAS domain"/>
    <property type="match status" value="2"/>
</dbReference>
<proteinExistence type="predicted"/>
<dbReference type="SUPFAM" id="SSF141868">
    <property type="entry name" value="EAL domain-like"/>
    <property type="match status" value="1"/>
</dbReference>
<dbReference type="InterPro" id="IPR052155">
    <property type="entry name" value="Biofilm_reg_signaling"/>
</dbReference>
<feature type="transmembrane region" description="Helical" evidence="8">
    <location>
        <begin position="297"/>
        <end position="314"/>
    </location>
</feature>
<feature type="domain" description="PAC" evidence="10">
    <location>
        <begin position="597"/>
        <end position="649"/>
    </location>
</feature>
<dbReference type="PROSITE" id="PS50883">
    <property type="entry name" value="EAL"/>
    <property type="match status" value="1"/>
</dbReference>
<dbReference type="InterPro" id="IPR029787">
    <property type="entry name" value="Nucleotide_cyclase"/>
</dbReference>
<feature type="domain" description="PAS" evidence="9">
    <location>
        <begin position="517"/>
        <end position="590"/>
    </location>
</feature>
<dbReference type="InterPro" id="IPR035965">
    <property type="entry name" value="PAS-like_dom_sf"/>
</dbReference>
<dbReference type="SMART" id="SM00086">
    <property type="entry name" value="PAC"/>
    <property type="match status" value="2"/>
</dbReference>
<dbReference type="InterPro" id="IPR013767">
    <property type="entry name" value="PAS_fold"/>
</dbReference>
<dbReference type="PROSITE" id="PS50885">
    <property type="entry name" value="HAMP"/>
    <property type="match status" value="1"/>
</dbReference>
<evidence type="ECO:0000256" key="7">
    <source>
        <dbReference type="ARBA" id="ARBA00023012"/>
    </source>
</evidence>